<keyword evidence="5" id="KW-0677">Repeat</keyword>
<dbReference type="FunFam" id="1.10.510.10:FF:000021">
    <property type="entry name" value="Serine/threonine protein kinase"/>
    <property type="match status" value="1"/>
</dbReference>
<dbReference type="eggNOG" id="COG2319">
    <property type="taxonomic scope" value="Bacteria"/>
</dbReference>
<dbReference type="InterPro" id="IPR015943">
    <property type="entry name" value="WD40/YVTN_repeat-like_dom_sf"/>
</dbReference>
<reference evidence="13 14" key="1">
    <citation type="journal article" date="2012" name="Stand. Genomic Sci.">
        <title>Genome sequence of the ocean sediment bacterium Saccharomonospora marina type strain (XMU15(T)).</title>
        <authorList>
            <person name="Klenk H.P."/>
            <person name="Lu M."/>
            <person name="Lucas S."/>
            <person name="Lapidus A."/>
            <person name="Copeland A."/>
            <person name="Pitluck S."/>
            <person name="Goodwin L.A."/>
            <person name="Han C."/>
            <person name="Tapia R."/>
            <person name="Brambilla E.M."/>
            <person name="Potter G."/>
            <person name="Land M."/>
            <person name="Ivanova N."/>
            <person name="Rohde M."/>
            <person name="Goker M."/>
            <person name="Detter J.C."/>
            <person name="Li W.J."/>
            <person name="Kyrpides N.C."/>
            <person name="Woyke T."/>
        </authorList>
    </citation>
    <scope>NUCLEOTIDE SEQUENCE [LARGE SCALE GENOMIC DNA]</scope>
    <source>
        <strain evidence="13 14">XMU15</strain>
    </source>
</reference>
<keyword evidence="4" id="KW-0808">Transferase</keyword>
<dbReference type="PROSITE" id="PS00678">
    <property type="entry name" value="WD_REPEATS_1"/>
    <property type="match status" value="1"/>
</dbReference>
<evidence type="ECO:0000256" key="5">
    <source>
        <dbReference type="ARBA" id="ARBA00022737"/>
    </source>
</evidence>
<dbReference type="Gene3D" id="2.130.10.10">
    <property type="entry name" value="YVTN repeat-like/Quinoprotein amine dehydrogenase"/>
    <property type="match status" value="4"/>
</dbReference>
<feature type="repeat" description="WD" evidence="9">
    <location>
        <begin position="1174"/>
        <end position="1215"/>
    </location>
</feature>
<dbReference type="SUPFAM" id="SSF56112">
    <property type="entry name" value="Protein kinase-like (PK-like)"/>
    <property type="match status" value="1"/>
</dbReference>
<dbReference type="Gene3D" id="1.10.510.10">
    <property type="entry name" value="Transferase(Phosphotransferase) domain 1"/>
    <property type="match status" value="1"/>
</dbReference>
<feature type="domain" description="Protein kinase" evidence="12">
    <location>
        <begin position="10"/>
        <end position="290"/>
    </location>
</feature>
<dbReference type="PROSITE" id="PS00107">
    <property type="entry name" value="PROTEIN_KINASE_ATP"/>
    <property type="match status" value="1"/>
</dbReference>
<dbReference type="InterPro" id="IPR027417">
    <property type="entry name" value="P-loop_NTPase"/>
</dbReference>
<evidence type="ECO:0000256" key="8">
    <source>
        <dbReference type="ARBA" id="ARBA00022840"/>
    </source>
</evidence>
<keyword evidence="14" id="KW-1185">Reference proteome</keyword>
<dbReference type="Gene3D" id="3.30.200.20">
    <property type="entry name" value="Phosphorylase Kinase, domain 1"/>
    <property type="match status" value="1"/>
</dbReference>
<dbReference type="InterPro" id="IPR049052">
    <property type="entry name" value="nSTAND1"/>
</dbReference>
<dbReference type="InterPro" id="IPR019775">
    <property type="entry name" value="WD40_repeat_CS"/>
</dbReference>
<dbReference type="SUPFAM" id="SSF52540">
    <property type="entry name" value="P-loop containing nucleoside triphosphate hydrolases"/>
    <property type="match status" value="1"/>
</dbReference>
<dbReference type="InterPro" id="IPR011047">
    <property type="entry name" value="Quinoprotein_ADH-like_sf"/>
</dbReference>
<dbReference type="RefSeq" id="WP_009155448.1">
    <property type="nucleotide sequence ID" value="NZ_CM001439.1"/>
</dbReference>
<dbReference type="GO" id="GO:0005524">
    <property type="term" value="F:ATP binding"/>
    <property type="evidence" value="ECO:0007669"/>
    <property type="project" value="UniProtKB-UniRule"/>
</dbReference>
<dbReference type="GO" id="GO:0004674">
    <property type="term" value="F:protein serine/threonine kinase activity"/>
    <property type="evidence" value="ECO:0007669"/>
    <property type="project" value="UniProtKB-KW"/>
</dbReference>
<dbReference type="InterPro" id="IPR011009">
    <property type="entry name" value="Kinase-like_dom_sf"/>
</dbReference>
<dbReference type="STRING" id="882083.SacmaDRAFT_3867"/>
<dbReference type="EMBL" id="CM001439">
    <property type="protein sequence ID" value="EHR52070.1"/>
    <property type="molecule type" value="Genomic_DNA"/>
</dbReference>
<dbReference type="GO" id="GO:0006367">
    <property type="term" value="P:transcription initiation at RNA polymerase II promoter"/>
    <property type="evidence" value="ECO:0007669"/>
    <property type="project" value="TreeGrafter"/>
</dbReference>
<organism evidence="13 14">
    <name type="scientific">Saccharomonospora marina XMU15</name>
    <dbReference type="NCBI Taxonomy" id="882083"/>
    <lineage>
        <taxon>Bacteria</taxon>
        <taxon>Bacillati</taxon>
        <taxon>Actinomycetota</taxon>
        <taxon>Actinomycetes</taxon>
        <taxon>Pseudonocardiales</taxon>
        <taxon>Pseudonocardiaceae</taxon>
        <taxon>Saccharomonospora</taxon>
    </lineage>
</organism>
<accession>H5X1Z9</accession>
<dbReference type="PANTHER" id="PTHR19879">
    <property type="entry name" value="TRANSCRIPTION INITIATION FACTOR TFIID"/>
    <property type="match status" value="1"/>
</dbReference>
<feature type="repeat" description="WD" evidence="9">
    <location>
        <begin position="1000"/>
        <end position="1031"/>
    </location>
</feature>
<evidence type="ECO:0000259" key="12">
    <source>
        <dbReference type="PROSITE" id="PS50011"/>
    </source>
</evidence>
<dbReference type="InterPro" id="IPR000719">
    <property type="entry name" value="Prot_kinase_dom"/>
</dbReference>
<keyword evidence="7 13" id="KW-0418">Kinase</keyword>
<protein>
    <recommendedName>
        <fullName evidence="1">non-specific serine/threonine protein kinase</fullName>
        <ecNumber evidence="1">2.7.11.1</ecNumber>
    </recommendedName>
</protein>
<dbReference type="InterPro" id="IPR001680">
    <property type="entry name" value="WD40_rpt"/>
</dbReference>
<dbReference type="SUPFAM" id="SSF50978">
    <property type="entry name" value="WD40 repeat-like"/>
    <property type="match status" value="1"/>
</dbReference>
<feature type="repeat" description="WD" evidence="9">
    <location>
        <begin position="1445"/>
        <end position="1486"/>
    </location>
</feature>
<evidence type="ECO:0000256" key="6">
    <source>
        <dbReference type="ARBA" id="ARBA00022741"/>
    </source>
</evidence>
<dbReference type="Pfam" id="PF00069">
    <property type="entry name" value="Pkinase"/>
    <property type="match status" value="1"/>
</dbReference>
<evidence type="ECO:0000256" key="9">
    <source>
        <dbReference type="PROSITE-ProRule" id="PRU00221"/>
    </source>
</evidence>
<feature type="compositionally biased region" description="Basic and acidic residues" evidence="11">
    <location>
        <begin position="142"/>
        <end position="152"/>
    </location>
</feature>
<evidence type="ECO:0000256" key="2">
    <source>
        <dbReference type="ARBA" id="ARBA00022527"/>
    </source>
</evidence>
<keyword evidence="6 10" id="KW-0547">Nucleotide-binding</keyword>
<dbReference type="PANTHER" id="PTHR19879:SF9">
    <property type="entry name" value="TRANSCRIPTION INITIATION FACTOR TFIID SUBUNIT 5"/>
    <property type="match status" value="1"/>
</dbReference>
<dbReference type="EC" id="2.7.11.1" evidence="1"/>
<feature type="region of interest" description="Disordered" evidence="11">
    <location>
        <begin position="142"/>
        <end position="161"/>
    </location>
</feature>
<dbReference type="SMART" id="SM00320">
    <property type="entry name" value="WD40"/>
    <property type="match status" value="9"/>
</dbReference>
<dbReference type="Proteomes" id="UP000004926">
    <property type="component" value="Chromosome"/>
</dbReference>
<gene>
    <name evidence="13" type="ORF">SacmaDRAFT_3867</name>
</gene>
<dbReference type="PROSITE" id="PS00108">
    <property type="entry name" value="PROTEIN_KINASE_ST"/>
    <property type="match status" value="1"/>
</dbReference>
<evidence type="ECO:0000313" key="14">
    <source>
        <dbReference type="Proteomes" id="UP000004926"/>
    </source>
</evidence>
<sequence length="1506" mass="157748">MAIELLGGRYRLVDVLGRGGMGQVYRALDTRLDRTVALKLLTDTADERHGDRLRREAELLSRLADRHIVEVLDAGEADGRLYVAMRLVEGPDLRRVLGHGPLEPRRAVRILSQVAAALDAAHRAGIVHRDVKPSNILLAEHEDQGDGRHDSEDEHEGEAEPGEQAYLTDFGIAVSLAPQATRLTRTGSYVGSLDYIAPEQLRGQDVTGAADVYSLACVLYECLTGKVPFPAADAAAKLAAQLNDPPAAPSVFDPRIPPSLDLVVATGMDKDPRRRYASAGELLAAADSALADREPAAPPSATAPGTAVAPGDGGDEVLLRAIVSAAQRRHSRPTNGPGADGEPCPYPGLRSFDTGDAAWFHGRAAEVTELLVRLSRQLAANEPVVVLGASGTGKSSLLRAGLFPALDEAGCDWPRLALTPGERPVETLATRLAAVTGEDPAALAESIRREPAAFGGHCTPGRGRRLLIVVDQFEQLFTDGASATDRAAFAEALACASPAAVIVAVRADYLPDCIALERLRAGLDNPVVVGPLGPEGLREVITVPAAEAGLSIEDGLVERLVADIGAGDGGVAERGALPRLAHALRETWNNREGDTLTLAGYQATGGVTRAVAVSADQLYQRLDAARAAAFRSTLLRLVKVLPDGAMARRRADRGELDPDAVAELVEARLATADEEGVRLAHDALLTAWPRLRDWVQADRQHLLSRQRLQEAAAAWLEGGRDRGDLYRGARLAEALEWAQADGELPDGEREFLEAGRREQQRSTRRLRGVVAGLAVLLVAALLATAMAVNARDDAGTQAQLALSRQLAAESLALAEWDPVGARKTALRAWRAAPTAEARGALFSVDNATYPVRYESGLDPVFTTDVSADGDLVAIGGMGRSGAEVVVLDTVSGQRFTLATGLGSDPVQAVRFSPDAGMLAVAVFGEARVGVWDVKQRRRLARLDQGAVAVGPIAWRADGTALAAQTADGEDSRIGAWDPRTGRFRRWLTGAAPDGLLAFDLAFGKDGARLAVGRIDGTVELWNPGSGELVHRDTAHRDAAPDAESTMPATLAFSGELLASASMADNDIRLRDAVTGEPVGAIADRTRHTSDPTQGPGTLAFSGDGAYLLSGTGGRVIAWDPVDRTRLGEYPNGPAQGPVVGQTVIALAASADGSTTVAAQVGGGIVSWPRSGAWFERATGSVLGVAFRPGGTHAAAVDGDGKLYTWDYSTGRATASPLELNSIATAVGYAGDGTRVVGALDGTITVQPPGGEPLTLELGAEFRGHLAISADSALLAAASSRSLADERGSRIRVWELATGRRLAALDDVPGGVSALAFSPDGSRLLAASSEEPAQVTDSVSGAAVALLSWQADDLTTRPTEVAIDSPVLDAAFTPDGRSLVLASLNGHIEVRDADTGRLRRQFGDHPSAVRALAIAPDGTTLATATTDDATVWLWDLAEGGLLARLNSGRGFEVNDLAFSPDGGVLARAGSDSDVAMWRTDTDVVVQRVCRSLAEVGEPTADLGCGGD</sequence>
<proteinExistence type="predicted"/>
<dbReference type="PROSITE" id="PS50011">
    <property type="entry name" value="PROTEIN_KINASE_DOM"/>
    <property type="match status" value="1"/>
</dbReference>
<dbReference type="eggNOG" id="COG0515">
    <property type="taxonomic scope" value="Bacteria"/>
</dbReference>
<evidence type="ECO:0000256" key="1">
    <source>
        <dbReference type="ARBA" id="ARBA00012513"/>
    </source>
</evidence>
<dbReference type="PROSITE" id="PS50082">
    <property type="entry name" value="WD_REPEATS_2"/>
    <property type="match status" value="4"/>
</dbReference>
<keyword evidence="2 13" id="KW-0723">Serine/threonine-protein kinase</keyword>
<dbReference type="OrthoDB" id="192618at2"/>
<dbReference type="InterPro" id="IPR008271">
    <property type="entry name" value="Ser/Thr_kinase_AS"/>
</dbReference>
<feature type="binding site" evidence="10">
    <location>
        <position position="39"/>
    </location>
    <ligand>
        <name>ATP</name>
        <dbReference type="ChEBI" id="CHEBI:30616"/>
    </ligand>
</feature>
<feature type="repeat" description="WD" evidence="9">
    <location>
        <begin position="1401"/>
        <end position="1443"/>
    </location>
</feature>
<dbReference type="CDD" id="cd14014">
    <property type="entry name" value="STKc_PknB_like"/>
    <property type="match status" value="1"/>
</dbReference>
<dbReference type="HOGENOM" id="CLU_002352_0_2_11"/>
<keyword evidence="3 9" id="KW-0853">WD repeat</keyword>
<dbReference type="InterPro" id="IPR017441">
    <property type="entry name" value="Protein_kinase_ATP_BS"/>
</dbReference>
<evidence type="ECO:0000256" key="3">
    <source>
        <dbReference type="ARBA" id="ARBA00022574"/>
    </source>
</evidence>
<dbReference type="Pfam" id="PF20703">
    <property type="entry name" value="nSTAND1"/>
    <property type="match status" value="1"/>
</dbReference>
<dbReference type="Pfam" id="PF00400">
    <property type="entry name" value="WD40"/>
    <property type="match status" value="2"/>
</dbReference>
<dbReference type="InterPro" id="IPR036322">
    <property type="entry name" value="WD40_repeat_dom_sf"/>
</dbReference>
<name>H5X1Z9_9PSEU</name>
<dbReference type="SUPFAM" id="SSF50998">
    <property type="entry name" value="Quinoprotein alcohol dehydrogenase-like"/>
    <property type="match status" value="1"/>
</dbReference>
<keyword evidence="8 10" id="KW-0067">ATP-binding</keyword>
<evidence type="ECO:0000256" key="10">
    <source>
        <dbReference type="PROSITE-ProRule" id="PRU10141"/>
    </source>
</evidence>
<evidence type="ECO:0000256" key="7">
    <source>
        <dbReference type="ARBA" id="ARBA00022777"/>
    </source>
</evidence>
<dbReference type="SMART" id="SM00220">
    <property type="entry name" value="S_TKc"/>
    <property type="match status" value="1"/>
</dbReference>
<evidence type="ECO:0000313" key="13">
    <source>
        <dbReference type="EMBL" id="EHR52070.1"/>
    </source>
</evidence>
<evidence type="ECO:0000256" key="11">
    <source>
        <dbReference type="SAM" id="MobiDB-lite"/>
    </source>
</evidence>
<evidence type="ECO:0000256" key="4">
    <source>
        <dbReference type="ARBA" id="ARBA00022679"/>
    </source>
</evidence>